<organism evidence="1 2">
    <name type="scientific">Deinococcus aluminii</name>
    <dbReference type="NCBI Taxonomy" id="1656885"/>
    <lineage>
        <taxon>Bacteria</taxon>
        <taxon>Thermotogati</taxon>
        <taxon>Deinococcota</taxon>
        <taxon>Deinococci</taxon>
        <taxon>Deinococcales</taxon>
        <taxon>Deinococcaceae</taxon>
        <taxon>Deinococcus</taxon>
    </lineage>
</organism>
<proteinExistence type="predicted"/>
<evidence type="ECO:0000313" key="1">
    <source>
        <dbReference type="EMBL" id="GAA5532157.1"/>
    </source>
</evidence>
<dbReference type="EMBL" id="BAABRV010000001">
    <property type="protein sequence ID" value="GAA5532157.1"/>
    <property type="molecule type" value="Genomic_DNA"/>
</dbReference>
<dbReference type="Proteomes" id="UP001404956">
    <property type="component" value="Unassembled WGS sequence"/>
</dbReference>
<dbReference type="RefSeq" id="WP_345450977.1">
    <property type="nucleotide sequence ID" value="NZ_BAABRV010000001.1"/>
</dbReference>
<dbReference type="SUPFAM" id="SSF47781">
    <property type="entry name" value="RuvA domain 2-like"/>
    <property type="match status" value="1"/>
</dbReference>
<dbReference type="PANTHER" id="PTHR21180:SF32">
    <property type="entry name" value="ENDONUCLEASE_EXONUCLEASE_PHOSPHATASE FAMILY DOMAIN-CONTAINING PROTEIN 1"/>
    <property type="match status" value="1"/>
</dbReference>
<name>A0ABP9X9U4_9DEIO</name>
<dbReference type="PANTHER" id="PTHR21180">
    <property type="entry name" value="ENDONUCLEASE/EXONUCLEASE/PHOSPHATASE FAMILY DOMAIN-CONTAINING PROTEIN 1"/>
    <property type="match status" value="1"/>
</dbReference>
<dbReference type="InterPro" id="IPR051675">
    <property type="entry name" value="Endo/Exo/Phosphatase_dom_1"/>
</dbReference>
<reference evidence="1 2" key="1">
    <citation type="submission" date="2024-02" db="EMBL/GenBank/DDBJ databases">
        <title>Deinococcus aluminii NBRC 112889.</title>
        <authorList>
            <person name="Ichikawa N."/>
            <person name="Katano-Makiyama Y."/>
            <person name="Hidaka K."/>
        </authorList>
    </citation>
    <scope>NUCLEOTIDE SEQUENCE [LARGE SCALE GENOMIC DNA]</scope>
    <source>
        <strain evidence="1 2">NBRC 112889</strain>
    </source>
</reference>
<accession>A0ABP9X9U4</accession>
<protein>
    <recommendedName>
        <fullName evidence="3">ComEA family DNA-binding protein</fullName>
    </recommendedName>
</protein>
<dbReference type="Pfam" id="PF12836">
    <property type="entry name" value="HHH_3"/>
    <property type="match status" value="1"/>
</dbReference>
<gene>
    <name evidence="1" type="ORF">Dalu01_00537</name>
</gene>
<dbReference type="InterPro" id="IPR010994">
    <property type="entry name" value="RuvA_2-like"/>
</dbReference>
<comment type="caution">
    <text evidence="1">The sequence shown here is derived from an EMBL/GenBank/DDBJ whole genome shotgun (WGS) entry which is preliminary data.</text>
</comment>
<dbReference type="Gene3D" id="1.10.150.320">
    <property type="entry name" value="Photosystem II 12 kDa extrinsic protein"/>
    <property type="match status" value="1"/>
</dbReference>
<sequence>MFPSERRWTLLLAGALLVVAGLTLGPAFFPAAHAPTVMRVDLPPPAQVQAAMPEYPTTASVQPLISGRVNLNSASLEQLEALPKVGPSLAARIVAGRPYRSLADLDRVKGVGPSTLQALTPLVTF</sequence>
<keyword evidence="2" id="KW-1185">Reference proteome</keyword>
<evidence type="ECO:0008006" key="3">
    <source>
        <dbReference type="Google" id="ProtNLM"/>
    </source>
</evidence>
<evidence type="ECO:0000313" key="2">
    <source>
        <dbReference type="Proteomes" id="UP001404956"/>
    </source>
</evidence>